<proteinExistence type="predicted"/>
<dbReference type="AlphaFoldDB" id="A0A4Q1UCF6"/>
<evidence type="ECO:0000313" key="2">
    <source>
        <dbReference type="Proteomes" id="UP000290767"/>
    </source>
</evidence>
<accession>A0A4Q1UCF6</accession>
<dbReference type="Proteomes" id="UP000290767">
    <property type="component" value="Unassembled WGS sequence"/>
</dbReference>
<gene>
    <name evidence="1" type="ORF">B5P46_06730</name>
</gene>
<sequence length="62" mass="7159">MRQHIPGSRFFAQDDFPLHLTGRKASFLAFFQIKPGQMHPFVRDGSLWSVGKAIQVSLVRFR</sequence>
<protein>
    <submittedName>
        <fullName evidence="1">Uncharacterized protein</fullName>
    </submittedName>
</protein>
<reference evidence="1 2" key="1">
    <citation type="submission" date="2017-03" db="EMBL/GenBank/DDBJ databases">
        <authorList>
            <person name="Safronova V.I."/>
            <person name="Sazanova A.L."/>
            <person name="Chirak E.R."/>
        </authorList>
    </citation>
    <scope>NUCLEOTIDE SEQUENCE [LARGE SCALE GENOMIC DNA]</scope>
    <source>
        <strain evidence="1 2">Tri-43</strain>
    </source>
</reference>
<organism evidence="1 2">
    <name type="scientific">Rhizobium leguminosarum</name>
    <dbReference type="NCBI Taxonomy" id="384"/>
    <lineage>
        <taxon>Bacteria</taxon>
        <taxon>Pseudomonadati</taxon>
        <taxon>Pseudomonadota</taxon>
        <taxon>Alphaproteobacteria</taxon>
        <taxon>Hyphomicrobiales</taxon>
        <taxon>Rhizobiaceae</taxon>
        <taxon>Rhizobium/Agrobacterium group</taxon>
        <taxon>Rhizobium</taxon>
    </lineage>
</organism>
<name>A0A4Q1UCF6_RHILE</name>
<comment type="caution">
    <text evidence="1">The sequence shown here is derived from an EMBL/GenBank/DDBJ whole genome shotgun (WGS) entry which is preliminary data.</text>
</comment>
<dbReference type="EMBL" id="MZMU01000003">
    <property type="protein sequence ID" value="RXT28478.1"/>
    <property type="molecule type" value="Genomic_DNA"/>
</dbReference>
<evidence type="ECO:0000313" key="1">
    <source>
        <dbReference type="EMBL" id="RXT28478.1"/>
    </source>
</evidence>